<keyword evidence="4" id="KW-1185">Reference proteome</keyword>
<keyword evidence="2" id="KW-0472">Membrane</keyword>
<dbReference type="Pfam" id="PF09548">
    <property type="entry name" value="Spore_III_AB"/>
    <property type="match status" value="1"/>
</dbReference>
<name>A0A975AXP2_9THEO</name>
<dbReference type="AlphaFoldDB" id="A0A975AXP2"/>
<evidence type="ECO:0000313" key="4">
    <source>
        <dbReference type="Proteomes" id="UP000671913"/>
    </source>
</evidence>
<dbReference type="Proteomes" id="UP000671913">
    <property type="component" value="Chromosome"/>
</dbReference>
<protein>
    <submittedName>
        <fullName evidence="3">Stage III sporulation protein AB</fullName>
    </submittedName>
</protein>
<proteinExistence type="predicted"/>
<keyword evidence="1" id="KW-0175">Coiled coil</keyword>
<keyword evidence="2" id="KW-1133">Transmembrane helix</keyword>
<sequence>MKIIGMIMILISSTLIGYIISLRYSLRRWTLKCLISSLNMLKTEISYSKTPLSEAFEKISEVSDSSIRFLFSNTAKILNLNEGYTAGEALEISLSKWKDNNFNKDDIEIIKSLGYGLGNSDGYNQENNLELALELLKKQLADAEELGKKNERLYRNLGFLIGVVIVILFI</sequence>
<feature type="coiled-coil region" evidence="1">
    <location>
        <begin position="126"/>
        <end position="156"/>
    </location>
</feature>
<dbReference type="InterPro" id="IPR014198">
    <property type="entry name" value="Spore_III_AB"/>
</dbReference>
<feature type="transmembrane region" description="Helical" evidence="2">
    <location>
        <begin position="6"/>
        <end position="26"/>
    </location>
</feature>
<accession>A0A975AXP2</accession>
<dbReference type="NCBIfam" id="TIGR02833">
    <property type="entry name" value="spore_III_AB"/>
    <property type="match status" value="1"/>
</dbReference>
<dbReference type="PIRSF" id="PIRSF021435">
    <property type="entry name" value="SpoIIIAB"/>
    <property type="match status" value="1"/>
</dbReference>
<reference evidence="3" key="1">
    <citation type="submission" date="2020-08" db="EMBL/GenBank/DDBJ databases">
        <title>Genomic insights into the carbon and energy metabolism of the first obligate autotrophic acetogenic bacterium Aceticella autotrophica gen. nov., sp. nov.</title>
        <authorList>
            <person name="Toshchakov S.V."/>
            <person name="Elcheninov A.G."/>
            <person name="Kublanov I.V."/>
            <person name="Frolov E.N."/>
            <person name="Lebedinsky A.V."/>
        </authorList>
    </citation>
    <scope>NUCLEOTIDE SEQUENCE</scope>
    <source>
        <strain evidence="3">3443-3Ac</strain>
    </source>
</reference>
<feature type="transmembrane region" description="Helical" evidence="2">
    <location>
        <begin position="153"/>
        <end position="169"/>
    </location>
</feature>
<evidence type="ECO:0000313" key="3">
    <source>
        <dbReference type="EMBL" id="QSZ28379.1"/>
    </source>
</evidence>
<organism evidence="3 4">
    <name type="scientific">Aceticella autotrophica</name>
    <dbReference type="NCBI Taxonomy" id="2755338"/>
    <lineage>
        <taxon>Bacteria</taxon>
        <taxon>Bacillati</taxon>
        <taxon>Bacillota</taxon>
        <taxon>Clostridia</taxon>
        <taxon>Thermoanaerobacterales</taxon>
        <taxon>Thermoanaerobacteraceae</taxon>
        <taxon>Aceticella</taxon>
    </lineage>
</organism>
<evidence type="ECO:0000256" key="2">
    <source>
        <dbReference type="SAM" id="Phobius"/>
    </source>
</evidence>
<evidence type="ECO:0000256" key="1">
    <source>
        <dbReference type="SAM" id="Coils"/>
    </source>
</evidence>
<dbReference type="KEGG" id="aaut:ACETAC_06235"/>
<gene>
    <name evidence="3" type="primary">spoIIIAB</name>
    <name evidence="3" type="ORF">ACETAC_06235</name>
</gene>
<keyword evidence="2" id="KW-0812">Transmembrane</keyword>
<dbReference type="EMBL" id="CP060096">
    <property type="protein sequence ID" value="QSZ28379.1"/>
    <property type="molecule type" value="Genomic_DNA"/>
</dbReference>